<keyword evidence="10" id="KW-0833">Ubl conjugation pathway</keyword>
<dbReference type="GO" id="GO:0043161">
    <property type="term" value="P:proteasome-mediated ubiquitin-dependent protein catabolic process"/>
    <property type="evidence" value="ECO:0007669"/>
    <property type="project" value="TreeGrafter"/>
</dbReference>
<dbReference type="Pfam" id="PF13639">
    <property type="entry name" value="zf-RING_2"/>
    <property type="match status" value="1"/>
</dbReference>
<feature type="transmembrane region" description="Helical" evidence="17">
    <location>
        <begin position="103"/>
        <end position="120"/>
    </location>
</feature>
<dbReference type="GO" id="GO:0008270">
    <property type="term" value="F:zinc ion binding"/>
    <property type="evidence" value="ECO:0007669"/>
    <property type="project" value="UniProtKB-KW"/>
</dbReference>
<evidence type="ECO:0000256" key="16">
    <source>
        <dbReference type="SAM" id="MobiDB-lite"/>
    </source>
</evidence>
<dbReference type="GO" id="GO:0050821">
    <property type="term" value="P:protein stabilization"/>
    <property type="evidence" value="ECO:0007669"/>
    <property type="project" value="UniProtKB-ARBA"/>
</dbReference>
<keyword evidence="13 17" id="KW-1133">Transmembrane helix</keyword>
<evidence type="ECO:0000313" key="20">
    <source>
        <dbReference type="RefSeq" id="XP_030620824.1"/>
    </source>
</evidence>
<evidence type="ECO:0000256" key="6">
    <source>
        <dbReference type="ARBA" id="ARBA00022679"/>
    </source>
</evidence>
<feature type="transmembrane region" description="Helical" evidence="17">
    <location>
        <begin position="210"/>
        <end position="230"/>
    </location>
</feature>
<dbReference type="GO" id="GO:0005789">
    <property type="term" value="C:endoplasmic reticulum membrane"/>
    <property type="evidence" value="ECO:0007669"/>
    <property type="project" value="UniProtKB-SubCell"/>
</dbReference>
<dbReference type="InterPro" id="IPR058051">
    <property type="entry name" value="Znf_RING_synoviolin"/>
</dbReference>
<evidence type="ECO:0000313" key="19">
    <source>
        <dbReference type="Proteomes" id="UP000504632"/>
    </source>
</evidence>
<comment type="pathway">
    <text evidence="3">Protein modification; protein ubiquitination.</text>
</comment>
<dbReference type="SUPFAM" id="SSF57850">
    <property type="entry name" value="RING/U-box"/>
    <property type="match status" value="1"/>
</dbReference>
<keyword evidence="14 17" id="KW-0472">Membrane</keyword>
<evidence type="ECO:0000256" key="3">
    <source>
        <dbReference type="ARBA" id="ARBA00004906"/>
    </source>
</evidence>
<evidence type="ECO:0000256" key="17">
    <source>
        <dbReference type="SAM" id="Phobius"/>
    </source>
</evidence>
<dbReference type="GO" id="GO:0044322">
    <property type="term" value="C:endoplasmic reticulum quality control compartment"/>
    <property type="evidence" value="ECO:0007669"/>
    <property type="project" value="UniProtKB-ARBA"/>
</dbReference>
<dbReference type="GeneID" id="115804492"/>
<evidence type="ECO:0000256" key="10">
    <source>
        <dbReference type="ARBA" id="ARBA00022786"/>
    </source>
</evidence>
<feature type="compositionally biased region" description="Polar residues" evidence="16">
    <location>
        <begin position="409"/>
        <end position="436"/>
    </location>
</feature>
<protein>
    <recommendedName>
        <fullName evidence="5">RING-type E3 ubiquitin transferase</fullName>
        <ecNumber evidence="5">2.3.2.27</ecNumber>
    </recommendedName>
</protein>
<feature type="compositionally biased region" description="Polar residues" evidence="16">
    <location>
        <begin position="533"/>
        <end position="574"/>
    </location>
</feature>
<dbReference type="FunCoup" id="A0A6J2UL96">
    <property type="interactions" value="1197"/>
</dbReference>
<gene>
    <name evidence="20" type="primary">syvn1</name>
</gene>
<comment type="catalytic activity">
    <reaction evidence="1">
        <text>S-ubiquitinyl-[E2 ubiquitin-conjugating enzyme]-L-cysteine + [acceptor protein]-L-lysine = [E2 ubiquitin-conjugating enzyme]-L-cysteine + N(6)-ubiquitinyl-[acceptor protein]-L-lysine.</text>
        <dbReference type="EC" id="2.3.2.27"/>
    </reaction>
</comment>
<dbReference type="GO" id="GO:0016567">
    <property type="term" value="P:protein ubiquitination"/>
    <property type="evidence" value="ECO:0007669"/>
    <property type="project" value="UniProtKB-UniPathway"/>
</dbReference>
<evidence type="ECO:0000256" key="12">
    <source>
        <dbReference type="ARBA" id="ARBA00022833"/>
    </source>
</evidence>
<feature type="region of interest" description="Disordered" evidence="16">
    <location>
        <begin position="533"/>
        <end position="627"/>
    </location>
</feature>
<dbReference type="RefSeq" id="XP_030620824.1">
    <property type="nucleotide sequence ID" value="XM_030764964.1"/>
</dbReference>
<dbReference type="PANTHER" id="PTHR22763">
    <property type="entry name" value="RING ZINC FINGER PROTEIN"/>
    <property type="match status" value="1"/>
</dbReference>
<evidence type="ECO:0000256" key="2">
    <source>
        <dbReference type="ARBA" id="ARBA00004477"/>
    </source>
</evidence>
<organism evidence="19 20">
    <name type="scientific">Chanos chanos</name>
    <name type="common">Milkfish</name>
    <name type="synonym">Mugil chanos</name>
    <dbReference type="NCBI Taxonomy" id="29144"/>
    <lineage>
        <taxon>Eukaryota</taxon>
        <taxon>Metazoa</taxon>
        <taxon>Chordata</taxon>
        <taxon>Craniata</taxon>
        <taxon>Vertebrata</taxon>
        <taxon>Euteleostomi</taxon>
        <taxon>Actinopterygii</taxon>
        <taxon>Neopterygii</taxon>
        <taxon>Teleostei</taxon>
        <taxon>Ostariophysi</taxon>
        <taxon>Gonorynchiformes</taxon>
        <taxon>Chanidae</taxon>
        <taxon>Chanos</taxon>
    </lineage>
</organism>
<evidence type="ECO:0000256" key="7">
    <source>
        <dbReference type="ARBA" id="ARBA00022692"/>
    </source>
</evidence>
<keyword evidence="11" id="KW-0256">Endoplasmic reticulum</keyword>
<feature type="domain" description="RING-type" evidence="18">
    <location>
        <begin position="291"/>
        <end position="330"/>
    </location>
</feature>
<dbReference type="SMART" id="SM00184">
    <property type="entry name" value="RING"/>
    <property type="match status" value="1"/>
</dbReference>
<evidence type="ECO:0000256" key="15">
    <source>
        <dbReference type="PROSITE-ProRule" id="PRU00175"/>
    </source>
</evidence>
<dbReference type="CTD" id="84447"/>
<keyword evidence="9 15" id="KW-0863">Zinc-finger</keyword>
<feature type="region of interest" description="Disordered" evidence="16">
    <location>
        <begin position="338"/>
        <end position="361"/>
    </location>
</feature>
<dbReference type="Pfam" id="PF25563">
    <property type="entry name" value="TPR_SYVN1_N"/>
    <property type="match status" value="1"/>
</dbReference>
<feature type="region of interest" description="Disordered" evidence="16">
    <location>
        <begin position="400"/>
        <end position="449"/>
    </location>
</feature>
<dbReference type="GO" id="GO:0036503">
    <property type="term" value="P:ERAD pathway"/>
    <property type="evidence" value="ECO:0007669"/>
    <property type="project" value="TreeGrafter"/>
</dbReference>
<dbReference type="UniPathway" id="UPA00143"/>
<dbReference type="InterPro" id="IPR057992">
    <property type="entry name" value="TPR_SYVN1_N"/>
</dbReference>
<feature type="transmembrane region" description="Helical" evidence="17">
    <location>
        <begin position="168"/>
        <end position="190"/>
    </location>
</feature>
<evidence type="ECO:0000256" key="9">
    <source>
        <dbReference type="ARBA" id="ARBA00022771"/>
    </source>
</evidence>
<reference evidence="20" key="1">
    <citation type="submission" date="2025-08" db="UniProtKB">
        <authorList>
            <consortium name="RefSeq"/>
        </authorList>
    </citation>
    <scope>IDENTIFICATION</scope>
</reference>
<feature type="compositionally biased region" description="Pro residues" evidence="16">
    <location>
        <begin position="342"/>
        <end position="361"/>
    </location>
</feature>
<keyword evidence="7 17" id="KW-0812">Transmembrane</keyword>
<dbReference type="InterPro" id="IPR001841">
    <property type="entry name" value="Znf_RING"/>
</dbReference>
<dbReference type="AlphaFoldDB" id="A0A6J2UL96"/>
<evidence type="ECO:0000256" key="14">
    <source>
        <dbReference type="ARBA" id="ARBA00023136"/>
    </source>
</evidence>
<dbReference type="PROSITE" id="PS50089">
    <property type="entry name" value="ZF_RING_2"/>
    <property type="match status" value="1"/>
</dbReference>
<accession>A0A6J2UL96</accession>
<dbReference type="GO" id="GO:1902236">
    <property type="term" value="P:negative regulation of endoplasmic reticulum stress-induced intrinsic apoptotic signaling pathway"/>
    <property type="evidence" value="ECO:0007669"/>
    <property type="project" value="UniProtKB-ARBA"/>
</dbReference>
<keyword evidence="6" id="KW-0808">Transferase</keyword>
<comment type="subcellular location">
    <subcellularLocation>
        <location evidence="2">Endoplasmic reticulum membrane</location>
        <topology evidence="2">Multi-pass membrane protein</topology>
    </subcellularLocation>
</comment>
<keyword evidence="8" id="KW-0479">Metal-binding</keyword>
<feature type="compositionally biased region" description="Low complexity" evidence="16">
    <location>
        <begin position="437"/>
        <end position="449"/>
    </location>
</feature>
<feature type="transmembrane region" description="Helical" evidence="17">
    <location>
        <begin position="44"/>
        <end position="61"/>
    </location>
</feature>
<keyword evidence="12" id="KW-0862">Zinc</keyword>
<dbReference type="GO" id="GO:0061630">
    <property type="term" value="F:ubiquitin protein ligase activity"/>
    <property type="evidence" value="ECO:0007669"/>
    <property type="project" value="UniProtKB-EC"/>
</dbReference>
<dbReference type="PANTHER" id="PTHR22763:SF184">
    <property type="entry name" value="E3 UBIQUITIN-PROTEIN LIGASE SYNOVIOLIN"/>
    <property type="match status" value="1"/>
</dbReference>
<evidence type="ECO:0000256" key="1">
    <source>
        <dbReference type="ARBA" id="ARBA00000900"/>
    </source>
</evidence>
<dbReference type="InterPro" id="IPR013083">
    <property type="entry name" value="Znf_RING/FYVE/PHD"/>
</dbReference>
<proteinExistence type="inferred from homology"/>
<evidence type="ECO:0000256" key="4">
    <source>
        <dbReference type="ARBA" id="ARBA00010089"/>
    </source>
</evidence>
<evidence type="ECO:0000259" key="18">
    <source>
        <dbReference type="PROSITE" id="PS50089"/>
    </source>
</evidence>
<keyword evidence="19" id="KW-1185">Reference proteome</keyword>
<dbReference type="Gene3D" id="3.30.40.10">
    <property type="entry name" value="Zinc/RING finger domain, C3HC4 (zinc finger)"/>
    <property type="match status" value="1"/>
</dbReference>
<dbReference type="Proteomes" id="UP000504632">
    <property type="component" value="Chromosome 2"/>
</dbReference>
<dbReference type="InParanoid" id="A0A6J2UL96"/>
<sequence>MVRAVLVTVTSLALTGAVVAHAYFLKHQFYPTVVYLTKSSPSMAVLYIQAFVLVFLLGKFMRKVFFGQLRAAEMEHLIERSWYAVTETCLAFTVFRDDFSPRFVALFTLLLFLKCFHWLAEDRVDFMERSPNISWLFHFRVLSLLVLLGGLDFLFVNHACHSIITRGASVQLVFGFEYAILMTMVLTTFIKYTLHSIDLQSENPWDNKAVYMLYTELFTGFIKVLLYVAFMTIMIKVHTFPLFAIRPMYLAMRQFKKAVTDAIMSRRAIRNMNTLYPDATPEDLQASDNVCIICREEMVTGAKKLPCNHIFHSSCLRSWFQRQQTCPTCRMDVLRASQPNQTPAPAPPQAPAPAAPANAPAPPAANVAPGMMPHFPPGLFPFWGPFPGAVPAPAPAAAAAAATPAGSTDAPQTGSEGTQTQGAESGASSSTQPGTDNANPAAGGAMPGFPFSLPPPFPAAPWLPMPPPPPFLSSMPPPPATLSTMSEAELGELEREGRRGLEARLQCLHNIHTLLDAAMLNIHHYLTTVATLSPPRTESGSGEASGQTKTESSAPAGSTETVSQENQTQSSESVNGAAGFSQPDSTTMGEKEERKEEEPCDEDGEPNAAELRRRRLRKLETTPPPEH</sequence>
<evidence type="ECO:0000256" key="13">
    <source>
        <dbReference type="ARBA" id="ARBA00022989"/>
    </source>
</evidence>
<feature type="transmembrane region" description="Helical" evidence="17">
    <location>
        <begin position="135"/>
        <end position="156"/>
    </location>
</feature>
<dbReference type="FunFam" id="3.30.40.10:FF:000088">
    <property type="entry name" value="E3 ubiquitin-protein ligase synoviolin"/>
    <property type="match status" value="1"/>
</dbReference>
<evidence type="ECO:0000256" key="5">
    <source>
        <dbReference type="ARBA" id="ARBA00012483"/>
    </source>
</evidence>
<evidence type="ECO:0000256" key="11">
    <source>
        <dbReference type="ARBA" id="ARBA00022824"/>
    </source>
</evidence>
<comment type="similarity">
    <text evidence="4">Belongs to the HRD1 family.</text>
</comment>
<evidence type="ECO:0000256" key="8">
    <source>
        <dbReference type="ARBA" id="ARBA00022723"/>
    </source>
</evidence>
<dbReference type="CDD" id="cd16479">
    <property type="entry name" value="RING-H2_synoviolin"/>
    <property type="match status" value="1"/>
</dbReference>
<dbReference type="InterPro" id="IPR050731">
    <property type="entry name" value="HRD1_E3_ubiq-ligases"/>
</dbReference>
<dbReference type="OrthoDB" id="7759664at2759"/>
<name>A0A6J2UL96_CHACN</name>
<dbReference type="EC" id="2.3.2.27" evidence="5"/>